<dbReference type="AlphaFoldDB" id="A0A8S9IM00"/>
<organism evidence="1">
    <name type="scientific">Brassica cretica</name>
    <name type="common">Mustard</name>
    <dbReference type="NCBI Taxonomy" id="69181"/>
    <lineage>
        <taxon>Eukaryota</taxon>
        <taxon>Viridiplantae</taxon>
        <taxon>Streptophyta</taxon>
        <taxon>Embryophyta</taxon>
        <taxon>Tracheophyta</taxon>
        <taxon>Spermatophyta</taxon>
        <taxon>Magnoliopsida</taxon>
        <taxon>eudicotyledons</taxon>
        <taxon>Gunneridae</taxon>
        <taxon>Pentapetalae</taxon>
        <taxon>rosids</taxon>
        <taxon>malvids</taxon>
        <taxon>Brassicales</taxon>
        <taxon>Brassicaceae</taxon>
        <taxon>Brassiceae</taxon>
        <taxon>Brassica</taxon>
    </lineage>
</organism>
<sequence>MFEGTKSDLQPNPTQLLALGLGIHGIGYFKQVWKQALKFSVSALSIDEEVLTSIDEYVLTSIDEYVLMSINKEVLMSIHARNRGDESPFVERDEIYREIYGDPIYNVYEDDVRIVDFVFNDDSFANLICAKIVQHEIRAGRVSCKFLVSFKLCKFWARSEDSALCEIRI</sequence>
<gene>
    <name evidence="1" type="ORF">F2Q70_00004055</name>
</gene>
<dbReference type="EMBL" id="QGKY02001015">
    <property type="protein sequence ID" value="KAF2570495.1"/>
    <property type="molecule type" value="Genomic_DNA"/>
</dbReference>
<reference evidence="1" key="1">
    <citation type="submission" date="2019-12" db="EMBL/GenBank/DDBJ databases">
        <title>Genome sequencing and annotation of Brassica cretica.</title>
        <authorList>
            <person name="Studholme D.J."/>
            <person name="Sarris P.F."/>
        </authorList>
    </citation>
    <scope>NUCLEOTIDE SEQUENCE</scope>
    <source>
        <strain evidence="1">PFS-102/07</strain>
        <tissue evidence="1">Leaf</tissue>
    </source>
</reference>
<name>A0A8S9IM00_BRACR</name>
<comment type="caution">
    <text evidence="1">The sequence shown here is derived from an EMBL/GenBank/DDBJ whole genome shotgun (WGS) entry which is preliminary data.</text>
</comment>
<protein>
    <submittedName>
        <fullName evidence="1">Uncharacterized protein</fullName>
    </submittedName>
</protein>
<proteinExistence type="predicted"/>
<evidence type="ECO:0000313" key="1">
    <source>
        <dbReference type="EMBL" id="KAF2570495.1"/>
    </source>
</evidence>
<accession>A0A8S9IM00</accession>